<proteinExistence type="predicted"/>
<protein>
    <submittedName>
        <fullName evidence="1">Tubulin beta chain</fullName>
    </submittedName>
</protein>
<organism evidence="1">
    <name type="scientific">Rhizophora mucronata</name>
    <name type="common">Asiatic mangrove</name>
    <dbReference type="NCBI Taxonomy" id="61149"/>
    <lineage>
        <taxon>Eukaryota</taxon>
        <taxon>Viridiplantae</taxon>
        <taxon>Streptophyta</taxon>
        <taxon>Embryophyta</taxon>
        <taxon>Tracheophyta</taxon>
        <taxon>Spermatophyta</taxon>
        <taxon>Magnoliopsida</taxon>
        <taxon>eudicotyledons</taxon>
        <taxon>Gunneridae</taxon>
        <taxon>Pentapetalae</taxon>
        <taxon>rosids</taxon>
        <taxon>fabids</taxon>
        <taxon>Malpighiales</taxon>
        <taxon>Rhizophoraceae</taxon>
        <taxon>Rhizophora</taxon>
    </lineage>
</organism>
<evidence type="ECO:0000313" key="1">
    <source>
        <dbReference type="EMBL" id="MBX12044.1"/>
    </source>
</evidence>
<sequence length="37" mass="3828">MASTTRVGTTGTRISNWSGSMSITTRRAAGVLCPGRS</sequence>
<accession>A0A2P2L228</accession>
<reference evidence="1" key="1">
    <citation type="submission" date="2018-02" db="EMBL/GenBank/DDBJ databases">
        <title>Rhizophora mucronata_Transcriptome.</title>
        <authorList>
            <person name="Meera S.P."/>
            <person name="Sreeshan A."/>
            <person name="Augustine A."/>
        </authorList>
    </citation>
    <scope>NUCLEOTIDE SEQUENCE</scope>
    <source>
        <tissue evidence="1">Leaf</tissue>
    </source>
</reference>
<name>A0A2P2L228_RHIMU</name>
<dbReference type="AlphaFoldDB" id="A0A2P2L228"/>
<dbReference type="EMBL" id="GGEC01031560">
    <property type="protein sequence ID" value="MBX12044.1"/>
    <property type="molecule type" value="Transcribed_RNA"/>
</dbReference>